<protein>
    <submittedName>
        <fullName evidence="3">Uncharacterized protein</fullName>
    </submittedName>
</protein>
<dbReference type="AlphaFoldDB" id="A0A814VR26"/>
<keyword evidence="2" id="KW-0812">Transmembrane</keyword>
<evidence type="ECO:0000313" key="5">
    <source>
        <dbReference type="Proteomes" id="UP000663854"/>
    </source>
</evidence>
<gene>
    <name evidence="4" type="ORF">JXQ802_LOCUS38000</name>
    <name evidence="3" type="ORF">PYM288_LOCUS24354</name>
</gene>
<evidence type="ECO:0000313" key="4">
    <source>
        <dbReference type="EMBL" id="CAF1457997.1"/>
    </source>
</evidence>
<feature type="transmembrane region" description="Helical" evidence="2">
    <location>
        <begin position="6"/>
        <end position="28"/>
    </location>
</feature>
<reference evidence="3" key="1">
    <citation type="submission" date="2021-02" db="EMBL/GenBank/DDBJ databases">
        <authorList>
            <person name="Nowell W R."/>
        </authorList>
    </citation>
    <scope>NUCLEOTIDE SEQUENCE</scope>
</reference>
<keyword evidence="2" id="KW-1133">Transmembrane helix</keyword>
<evidence type="ECO:0000313" key="3">
    <source>
        <dbReference type="EMBL" id="CAF1191189.1"/>
    </source>
</evidence>
<dbReference type="EMBL" id="CAJNOH010001217">
    <property type="protein sequence ID" value="CAF1191189.1"/>
    <property type="molecule type" value="Genomic_DNA"/>
</dbReference>
<keyword evidence="6" id="KW-1185">Reference proteome</keyword>
<feature type="compositionally biased region" description="Low complexity" evidence="1">
    <location>
        <begin position="100"/>
        <end position="112"/>
    </location>
</feature>
<evidence type="ECO:0000313" key="6">
    <source>
        <dbReference type="Proteomes" id="UP000663870"/>
    </source>
</evidence>
<dbReference type="Proteomes" id="UP000663870">
    <property type="component" value="Unassembled WGS sequence"/>
</dbReference>
<sequence length="112" mass="11483">MYVARTFVTVACIEAALAAVCAVLGGLGRPGGYKTAAKILAIRVVRYLRHSDVQMISSSSIGESGEAGTIDQSNSIGESSGLEYSESTDIGISNKAGQDGSSTSTGSSHQHE</sequence>
<name>A0A814VR26_9BILA</name>
<evidence type="ECO:0000256" key="2">
    <source>
        <dbReference type="SAM" id="Phobius"/>
    </source>
</evidence>
<dbReference type="Proteomes" id="UP000663854">
    <property type="component" value="Unassembled WGS sequence"/>
</dbReference>
<comment type="caution">
    <text evidence="3">The sequence shown here is derived from an EMBL/GenBank/DDBJ whole genome shotgun (WGS) entry which is preliminary data.</text>
</comment>
<dbReference type="EMBL" id="CAJNOL010002073">
    <property type="protein sequence ID" value="CAF1457997.1"/>
    <property type="molecule type" value="Genomic_DNA"/>
</dbReference>
<feature type="region of interest" description="Disordered" evidence="1">
    <location>
        <begin position="59"/>
        <end position="112"/>
    </location>
</feature>
<keyword evidence="2" id="KW-0472">Membrane</keyword>
<accession>A0A814VR26</accession>
<evidence type="ECO:0000256" key="1">
    <source>
        <dbReference type="SAM" id="MobiDB-lite"/>
    </source>
</evidence>
<organism evidence="3 5">
    <name type="scientific">Rotaria sordida</name>
    <dbReference type="NCBI Taxonomy" id="392033"/>
    <lineage>
        <taxon>Eukaryota</taxon>
        <taxon>Metazoa</taxon>
        <taxon>Spiralia</taxon>
        <taxon>Gnathifera</taxon>
        <taxon>Rotifera</taxon>
        <taxon>Eurotatoria</taxon>
        <taxon>Bdelloidea</taxon>
        <taxon>Philodinida</taxon>
        <taxon>Philodinidae</taxon>
        <taxon>Rotaria</taxon>
    </lineage>
</organism>
<proteinExistence type="predicted"/>